<gene>
    <name evidence="2" type="ORF">K8V08_09900</name>
</gene>
<proteinExistence type="predicted"/>
<keyword evidence="1" id="KW-1133">Transmembrane helix</keyword>
<comment type="caution">
    <text evidence="2">The sequence shown here is derived from an EMBL/GenBank/DDBJ whole genome shotgun (WGS) entry which is preliminary data.</text>
</comment>
<dbReference type="Proteomes" id="UP000784435">
    <property type="component" value="Unassembled WGS sequence"/>
</dbReference>
<feature type="transmembrane region" description="Helical" evidence="1">
    <location>
        <begin position="59"/>
        <end position="79"/>
    </location>
</feature>
<sequence length="80" mass="8745">MSFLLIIVSWLLWLTVFVRSRWPWITLGTGIVIALLGGDVVLLLIGVFHAVLRLPRRQAWIAAGLGVVVVAGSVVRTVVL</sequence>
<dbReference type="EMBL" id="DYUK01000215">
    <property type="protein sequence ID" value="HJG80709.1"/>
    <property type="molecule type" value="Genomic_DNA"/>
</dbReference>
<evidence type="ECO:0000313" key="2">
    <source>
        <dbReference type="EMBL" id="HJG80709.1"/>
    </source>
</evidence>
<feature type="non-terminal residue" evidence="2">
    <location>
        <position position="80"/>
    </location>
</feature>
<keyword evidence="2" id="KW-0808">Transferase</keyword>
<accession>A0A921MG24</accession>
<name>A0A921MG24_9MICO</name>
<evidence type="ECO:0000313" key="3">
    <source>
        <dbReference type="Proteomes" id="UP000784435"/>
    </source>
</evidence>
<feature type="transmembrane region" description="Helical" evidence="1">
    <location>
        <begin position="30"/>
        <end position="52"/>
    </location>
</feature>
<dbReference type="GO" id="GO:0016301">
    <property type="term" value="F:kinase activity"/>
    <property type="evidence" value="ECO:0007669"/>
    <property type="project" value="UniProtKB-KW"/>
</dbReference>
<organism evidence="2 3">
    <name type="scientific">Brevibacterium senegalense</name>
    <dbReference type="NCBI Taxonomy" id="1033736"/>
    <lineage>
        <taxon>Bacteria</taxon>
        <taxon>Bacillati</taxon>
        <taxon>Actinomycetota</taxon>
        <taxon>Actinomycetes</taxon>
        <taxon>Micrococcales</taxon>
        <taxon>Brevibacteriaceae</taxon>
        <taxon>Brevibacterium</taxon>
    </lineage>
</organism>
<keyword evidence="1" id="KW-0472">Membrane</keyword>
<reference evidence="2" key="1">
    <citation type="journal article" date="2021" name="PeerJ">
        <title>Extensive microbial diversity within the chicken gut microbiome revealed by metagenomics and culture.</title>
        <authorList>
            <person name="Gilroy R."/>
            <person name="Ravi A."/>
            <person name="Getino M."/>
            <person name="Pursley I."/>
            <person name="Horton D.L."/>
            <person name="Alikhan N.F."/>
            <person name="Baker D."/>
            <person name="Gharbi K."/>
            <person name="Hall N."/>
            <person name="Watson M."/>
            <person name="Adriaenssens E.M."/>
            <person name="Foster-Nyarko E."/>
            <person name="Jarju S."/>
            <person name="Secka A."/>
            <person name="Antonio M."/>
            <person name="Oren A."/>
            <person name="Chaudhuri R.R."/>
            <person name="La Ragione R."/>
            <person name="Hildebrand F."/>
            <person name="Pallen M.J."/>
        </authorList>
    </citation>
    <scope>NUCLEOTIDE SEQUENCE</scope>
    <source>
        <strain evidence="2">ChiGjej5B5-7349</strain>
    </source>
</reference>
<protein>
    <submittedName>
        <fullName evidence="2">Two-component sensor histidine kinase</fullName>
    </submittedName>
</protein>
<keyword evidence="1" id="KW-0812">Transmembrane</keyword>
<evidence type="ECO:0000256" key="1">
    <source>
        <dbReference type="SAM" id="Phobius"/>
    </source>
</evidence>
<keyword evidence="2" id="KW-0418">Kinase</keyword>
<dbReference type="AlphaFoldDB" id="A0A921MG24"/>
<reference evidence="2" key="2">
    <citation type="submission" date="2021-09" db="EMBL/GenBank/DDBJ databases">
        <authorList>
            <person name="Gilroy R."/>
        </authorList>
    </citation>
    <scope>NUCLEOTIDE SEQUENCE</scope>
    <source>
        <strain evidence="2">ChiGjej5B5-7349</strain>
    </source>
</reference>